<feature type="compositionally biased region" description="Polar residues" evidence="2">
    <location>
        <begin position="802"/>
        <end position="813"/>
    </location>
</feature>
<feature type="region of interest" description="Disordered" evidence="2">
    <location>
        <begin position="779"/>
        <end position="857"/>
    </location>
</feature>
<feature type="compositionally biased region" description="Basic and acidic residues" evidence="2">
    <location>
        <begin position="982"/>
        <end position="1023"/>
    </location>
</feature>
<dbReference type="Pfam" id="PF24630">
    <property type="entry name" value="PIN_TASOR"/>
    <property type="match status" value="1"/>
</dbReference>
<sequence>MNFVIPKKKRVVEKPPIDISSLEPKATIEDAAKDTPKFNVVKNIVLESMSDRQVHQFMHVEKVQLVKNPFLEYRYDQFKLALRSSGQNDAEGYGFLLVGFDDEDWMHICNYGYSVGTAFYGDLGLITRGVYVYRHVDLVTPSLFYRDEIIRVMIFRTLRGKSYAVGLGSTELEPTMDCSSHVAASDHIPAAKKSRQQLHRQSAVYHYEYNKDMTVAEVPSGVLPYAVVDLRFSTSEKNQHSSILPSLGYVNDQLYLYPVYEGSLAILSAAFGKATLYTVFEDSNKPHGLDESLAFTKLLKWADAYDVRGLPQLMAPDTWGLIAKQREVCVRNHNERSEKWKVRYVSHFVWMCNEPRFATVASAMRVEQCAAIAYSIDATTYVAFPSSQFSNVFGLPWLRYPSLHVLVIHANPLFYADPCDVNCFNDETEILNKIPLGTAILDGDDIATCNSFDLQEHLKPPQLNNSEPRVPVTSSPFNGSPSQDPKKLIESSQNAYEDGNTDEPNPLPPVPLPQFAGKSCLRNKPPQVFVEQPPLIGKSVPPPAPGTKNAAVSGGAPIRKTRIRWSDSVVDNENKCGKKLSNDRDEAVKAGLHGRLPPKDLLTRKQPPAMAERLGPPSSSTIFDVTTTSSSAVNKHKDLFQGVFSTIAKGGSADADTADNGVEPVPFVEQASESAKSTSMPRRLGTKNCIITSLPLPLLSRNTDTFSRESAGSQSASNANTQPSEDELTVCDMEIESGSEETPTPPNVKASPEKTDEAVDFIDDHDEDYDAQFMCETTTSMDSQTSSCTSSASTTFGEESVIATSRTTDIQNQSSANTEISSTISSSKEQKPDNVASSSEPDAPASPPPASMQQMPENVIRLLELLRANESKTQCQDTDLRKLPSSSSAAPKADEVGGQRRSRFDQPPPELKDPTGYVPKPVPTASIGFVGNVPALGATVMDTDLRSAPPATLAFSIKKAVATPALNPPAPLIFGDDEDDDNNKSEDQQSRLKSERRDRDDRRDRDERRDRDDRKDRDDRRDRDDRIRRWDKPNNLPKSAPVSIPVEVPAPVLPQAIGACKEKPSENSKLFHILAGARLLQSQRDKKAAGCDQIANVKTEPPDVPRNVPRPNVEANTLAPLRHTLDARAPTIIPTTAQPNSSGTTLTLPTTTTQTNATVLGSAFGLSNDVIQQLLKKSTMSRLSEVKSEPNPSLPQTSLPDAPASPDPEYPDSPDAPASPDPEERGPTESGNNPKPHSEIPLDCWQPTEDKRTEPLGTGIITMRIPRKPKRPKDHDGAIANAGGTDTVMDSWIKALEQKGDVASNSKRERKAPSSRPSVDEEEEEGEILSDDEAQVAAQPITVIGAVSHNIHASIVRQAEQPKPEVTRPPARAPVVRPLGEPAIPGIGGGYFPGQPGQRRGFPPAAQATPFGSPQWSPYTAIQHPLQGSGFQSGPPRQEAPAITVIVPDFMMFNRAAMTRMDPAGFESFCERLKVIQTQENRIVSLQIHERLLNYIREMMQSLAGSETGSAFQMYYSVILKYKNLGVVHFMERHLCDDSDVCTAQIINCFNGLRKNYYPSTVLIYMSNMSPGSSTGTSLSAIGVRVMPPNAVMRSFGLDSPKQSFQL</sequence>
<feature type="region of interest" description="Disordered" evidence="2">
    <location>
        <begin position="871"/>
        <end position="929"/>
    </location>
</feature>
<name>A0A7I4YLJ1_HAECO</name>
<keyword evidence="5" id="KW-1185">Reference proteome</keyword>
<feature type="compositionally biased region" description="Low complexity" evidence="2">
    <location>
        <begin position="779"/>
        <end position="795"/>
    </location>
</feature>
<dbReference type="InterPro" id="IPR022188">
    <property type="entry name" value="TASOR_DUF3715"/>
</dbReference>
<feature type="compositionally biased region" description="Acidic residues" evidence="2">
    <location>
        <begin position="1320"/>
        <end position="1330"/>
    </location>
</feature>
<dbReference type="PANTHER" id="PTHR16207">
    <property type="entry name" value="SET DOMAIN-CONTAINING PROTEIN"/>
    <property type="match status" value="1"/>
</dbReference>
<feature type="region of interest" description="Disordered" evidence="2">
    <location>
        <begin position="458"/>
        <end position="518"/>
    </location>
</feature>
<feature type="region of interest" description="Disordered" evidence="2">
    <location>
        <begin position="537"/>
        <end position="556"/>
    </location>
</feature>
<feature type="compositionally biased region" description="Polar residues" evidence="2">
    <location>
        <begin position="705"/>
        <end position="723"/>
    </location>
</feature>
<dbReference type="InterPro" id="IPR056242">
    <property type="entry name" value="PIN_TASOR"/>
</dbReference>
<accession>A0A7I4YLJ1</accession>
<feature type="domain" description="TASOR pseudo-PARP" evidence="3">
    <location>
        <begin position="91"/>
        <end position="224"/>
    </location>
</feature>
<dbReference type="OMA" id="YVSHFVW"/>
<feature type="region of interest" description="Disordered" evidence="2">
    <location>
        <begin position="1182"/>
        <end position="1330"/>
    </location>
</feature>
<evidence type="ECO:0000259" key="3">
    <source>
        <dbReference type="Pfam" id="PF12509"/>
    </source>
</evidence>
<comment type="similarity">
    <text evidence="1">Belongs to the TASOR family.</text>
</comment>
<feature type="compositionally biased region" description="Polar residues" evidence="2">
    <location>
        <begin position="1190"/>
        <end position="1199"/>
    </location>
</feature>
<feature type="compositionally biased region" description="Polar residues" evidence="2">
    <location>
        <begin position="462"/>
        <end position="483"/>
    </location>
</feature>
<evidence type="ECO:0000256" key="1">
    <source>
        <dbReference type="ARBA" id="ARBA00008058"/>
    </source>
</evidence>
<dbReference type="PANTHER" id="PTHR16207:SF11">
    <property type="entry name" value="SET DOMAIN-CONTAINING PROTEIN"/>
    <property type="match status" value="1"/>
</dbReference>
<organism evidence="5 6">
    <name type="scientific">Haemonchus contortus</name>
    <name type="common">Barber pole worm</name>
    <dbReference type="NCBI Taxonomy" id="6289"/>
    <lineage>
        <taxon>Eukaryota</taxon>
        <taxon>Metazoa</taxon>
        <taxon>Ecdysozoa</taxon>
        <taxon>Nematoda</taxon>
        <taxon>Chromadorea</taxon>
        <taxon>Rhabditida</taxon>
        <taxon>Rhabditina</taxon>
        <taxon>Rhabditomorpha</taxon>
        <taxon>Strongyloidea</taxon>
        <taxon>Trichostrongylidae</taxon>
        <taxon>Haemonchus</taxon>
    </lineage>
</organism>
<feature type="domain" description="TASOR PIN" evidence="4">
    <location>
        <begin position="1450"/>
        <end position="1596"/>
    </location>
</feature>
<dbReference type="GO" id="GO:0005654">
    <property type="term" value="C:nucleoplasm"/>
    <property type="evidence" value="ECO:0007669"/>
    <property type="project" value="TreeGrafter"/>
</dbReference>
<feature type="region of interest" description="Disordered" evidence="2">
    <location>
        <begin position="966"/>
        <end position="1023"/>
    </location>
</feature>
<reference evidence="6" key="1">
    <citation type="submission" date="2020-12" db="UniProtKB">
        <authorList>
            <consortium name="WormBaseParasite"/>
        </authorList>
    </citation>
    <scope>IDENTIFICATION</scope>
    <source>
        <strain evidence="6">MHco3</strain>
    </source>
</reference>
<feature type="compositionally biased region" description="Basic and acidic residues" evidence="2">
    <location>
        <begin position="892"/>
        <end position="904"/>
    </location>
</feature>
<dbReference type="GO" id="GO:0045814">
    <property type="term" value="P:negative regulation of gene expression, epigenetic"/>
    <property type="evidence" value="ECO:0007669"/>
    <property type="project" value="InterPro"/>
</dbReference>
<proteinExistence type="inferred from homology"/>
<evidence type="ECO:0000256" key="2">
    <source>
        <dbReference type="SAM" id="MobiDB-lite"/>
    </source>
</evidence>
<dbReference type="Pfam" id="PF12509">
    <property type="entry name" value="DUF3715"/>
    <property type="match status" value="1"/>
</dbReference>
<evidence type="ECO:0000313" key="5">
    <source>
        <dbReference type="Proteomes" id="UP000025227"/>
    </source>
</evidence>
<evidence type="ECO:0000313" key="6">
    <source>
        <dbReference type="WBParaSite" id="HCON_00115000-00001"/>
    </source>
</evidence>
<feature type="compositionally biased region" description="Low complexity" evidence="2">
    <location>
        <begin position="814"/>
        <end position="827"/>
    </location>
</feature>
<dbReference type="WBParaSite" id="HCON_00115000-00001">
    <property type="protein sequence ID" value="HCON_00115000-00001"/>
    <property type="gene ID" value="HCON_00115000"/>
</dbReference>
<dbReference type="OrthoDB" id="5834719at2759"/>
<evidence type="ECO:0000259" key="4">
    <source>
        <dbReference type="Pfam" id="PF24630"/>
    </source>
</evidence>
<protein>
    <submittedName>
        <fullName evidence="6">DUF3715 domain-containing protein</fullName>
    </submittedName>
</protein>
<dbReference type="InterPro" id="IPR046432">
    <property type="entry name" value="TASOR"/>
</dbReference>
<feature type="region of interest" description="Disordered" evidence="2">
    <location>
        <begin position="705"/>
        <end position="726"/>
    </location>
</feature>
<dbReference type="Proteomes" id="UP000025227">
    <property type="component" value="Unplaced"/>
</dbReference>